<dbReference type="PANTHER" id="PTHR13477">
    <property type="entry name" value="MITOCHONDRIAL 39S RIBOSOMAL PROTEIN L49"/>
    <property type="match status" value="1"/>
</dbReference>
<comment type="subcellular location">
    <subcellularLocation>
        <location evidence="1">Mitochondrion</location>
    </subcellularLocation>
</comment>
<keyword evidence="3 8" id="KW-0689">Ribosomal protein</keyword>
<dbReference type="GO" id="GO:0003735">
    <property type="term" value="F:structural constituent of ribosome"/>
    <property type="evidence" value="ECO:0007669"/>
    <property type="project" value="InterPro"/>
</dbReference>
<evidence type="ECO:0000256" key="3">
    <source>
        <dbReference type="ARBA" id="ARBA00022980"/>
    </source>
</evidence>
<dbReference type="GO" id="GO:0005762">
    <property type="term" value="C:mitochondrial large ribosomal subunit"/>
    <property type="evidence" value="ECO:0007669"/>
    <property type="project" value="TreeGrafter"/>
</dbReference>
<dbReference type="InterPro" id="IPR007740">
    <property type="entry name" value="Ribosomal_mL49"/>
</dbReference>
<keyword evidence="5" id="KW-0687">Ribonucleoprotein</keyword>
<dbReference type="Gene3D" id="3.30.780.10">
    <property type="entry name" value="SUI1-like domain"/>
    <property type="match status" value="1"/>
</dbReference>
<dbReference type="EMBL" id="LN714487">
    <property type="protein sequence ID" value="CEL70619.1"/>
    <property type="molecule type" value="Genomic_DNA"/>
</dbReference>
<comment type="similarity">
    <text evidence="2">Belongs to the mitochondrion-specific ribosomal protein mL49 family.</text>
</comment>
<name>A0A0F7UKJ6_NEOCL</name>
<protein>
    <recommendedName>
        <fullName evidence="6">Large ribosomal subunit protein mL49</fullName>
    </recommendedName>
</protein>
<evidence type="ECO:0000256" key="2">
    <source>
        <dbReference type="ARBA" id="ARBA00005677"/>
    </source>
</evidence>
<gene>
    <name evidence="8" type="ORF">BN1204_063020</name>
</gene>
<accession>A0A0F7UKJ6</accession>
<reference evidence="8" key="1">
    <citation type="journal article" date="2015" name="PLoS ONE">
        <title>Comprehensive Evaluation of Toxoplasma gondii VEG and Neospora caninum LIV Genomes with Tachyzoite Stage Transcriptome and Proteome Defines Novel Transcript Features.</title>
        <authorList>
            <person name="Ramaprasad A."/>
            <person name="Mourier T."/>
            <person name="Naeem R."/>
            <person name="Malas T.B."/>
            <person name="Moussa E."/>
            <person name="Panigrahi A."/>
            <person name="Vermont S.J."/>
            <person name="Otto T.D."/>
            <person name="Wastling J."/>
            <person name="Pain A."/>
        </authorList>
    </citation>
    <scope>NUCLEOTIDE SEQUENCE</scope>
    <source>
        <strain evidence="8">Liverpool</strain>
    </source>
</reference>
<evidence type="ECO:0000256" key="1">
    <source>
        <dbReference type="ARBA" id="ARBA00004173"/>
    </source>
</evidence>
<sequence length="315" mass="33792">MQTSTCRALFPPLLGLRVREKLRNSRLDFSSPLALSLCERTHVGRPAALNPPSSSPSSSPCLSLVSAAALPALASLRRCLSSSKSSVPASLPSFASAQATQSISSVSRVTSRRITSASARFSRLSSLSLSYLSSVSPASSAFSESPVSRCSRRSSSSLPSVSSSAAFSFSSPRNLPRMPQCVQIPAVARNGSLRSFLSARNLEGLSTSSQPMPSSLLHRRSLVEVKFAQQRGSDTSHVPFKVVRTPSGNLPVYSRVRKHGTEVTTIVRHAFGDITAMKKDLVAICEAPVRERLGTLEVKGLHVLKIKQWLRSLGF</sequence>
<dbReference type="Pfam" id="PF05046">
    <property type="entry name" value="Img2"/>
    <property type="match status" value="1"/>
</dbReference>
<feature type="region of interest" description="Disordered" evidence="7">
    <location>
        <begin position="138"/>
        <end position="171"/>
    </location>
</feature>
<evidence type="ECO:0000256" key="6">
    <source>
        <dbReference type="ARBA" id="ARBA00035191"/>
    </source>
</evidence>
<evidence type="ECO:0000256" key="5">
    <source>
        <dbReference type="ARBA" id="ARBA00023274"/>
    </source>
</evidence>
<organism evidence="8">
    <name type="scientific">Neospora caninum (strain Liverpool)</name>
    <dbReference type="NCBI Taxonomy" id="572307"/>
    <lineage>
        <taxon>Eukaryota</taxon>
        <taxon>Sar</taxon>
        <taxon>Alveolata</taxon>
        <taxon>Apicomplexa</taxon>
        <taxon>Conoidasida</taxon>
        <taxon>Coccidia</taxon>
        <taxon>Eucoccidiorida</taxon>
        <taxon>Eimeriorina</taxon>
        <taxon>Sarcocystidae</taxon>
        <taxon>Neospora</taxon>
    </lineage>
</organism>
<evidence type="ECO:0000313" key="8">
    <source>
        <dbReference type="EMBL" id="CEL70619.1"/>
    </source>
</evidence>
<dbReference type="PANTHER" id="PTHR13477:SF0">
    <property type="entry name" value="LARGE RIBOSOMAL SUBUNIT PROTEIN ML49"/>
    <property type="match status" value="1"/>
</dbReference>
<keyword evidence="4" id="KW-0496">Mitochondrion</keyword>
<evidence type="ECO:0000256" key="7">
    <source>
        <dbReference type="SAM" id="MobiDB-lite"/>
    </source>
</evidence>
<evidence type="ECO:0000256" key="4">
    <source>
        <dbReference type="ARBA" id="ARBA00023128"/>
    </source>
</evidence>
<proteinExistence type="inferred from homology"/>
<dbReference type="AlphaFoldDB" id="A0A0F7UKJ6"/>
<dbReference type="GO" id="GO:0006412">
    <property type="term" value="P:translation"/>
    <property type="evidence" value="ECO:0007669"/>
    <property type="project" value="InterPro"/>
</dbReference>